<evidence type="ECO:0000256" key="1">
    <source>
        <dbReference type="SAM" id="MobiDB-lite"/>
    </source>
</evidence>
<evidence type="ECO:0000313" key="2">
    <source>
        <dbReference type="EMBL" id="CAA9236009.1"/>
    </source>
</evidence>
<accession>A0A6J4HZ93</accession>
<keyword evidence="2" id="KW-0560">Oxidoreductase</keyword>
<feature type="compositionally biased region" description="Basic residues" evidence="1">
    <location>
        <begin position="47"/>
        <end position="82"/>
    </location>
</feature>
<protein>
    <submittedName>
        <fullName evidence="2">Ribonucleotide reductase of class II (Coenzyme B12-dependent)</fullName>
        <ecNumber evidence="2">1.17.4.1</ecNumber>
    </submittedName>
</protein>
<gene>
    <name evidence="2" type="ORF">AVDCRST_MAG57-1273</name>
</gene>
<proteinExistence type="predicted"/>
<sequence>DRDRRSPDRLPPPPHREGSEPGQGPQDQARLHHRRCAPLRRGDLGAPRRRHDQLARRLHQLRAARRRVPRRVEHQRHQHRHH</sequence>
<reference evidence="2" key="1">
    <citation type="submission" date="2020-02" db="EMBL/GenBank/DDBJ databases">
        <authorList>
            <person name="Meier V. D."/>
        </authorList>
    </citation>
    <scope>NUCLEOTIDE SEQUENCE</scope>
    <source>
        <strain evidence="2">AVDCRST_MAG57</strain>
    </source>
</reference>
<name>A0A6J4HZ93_9ACTN</name>
<dbReference type="AlphaFoldDB" id="A0A6J4HZ93"/>
<organism evidence="2">
    <name type="scientific">uncultured Blastococcus sp</name>
    <dbReference type="NCBI Taxonomy" id="217144"/>
    <lineage>
        <taxon>Bacteria</taxon>
        <taxon>Bacillati</taxon>
        <taxon>Actinomycetota</taxon>
        <taxon>Actinomycetes</taxon>
        <taxon>Geodermatophilales</taxon>
        <taxon>Geodermatophilaceae</taxon>
        <taxon>Blastococcus</taxon>
        <taxon>environmental samples</taxon>
    </lineage>
</organism>
<dbReference type="EMBL" id="CADCTI010000114">
    <property type="protein sequence ID" value="CAA9236009.1"/>
    <property type="molecule type" value="Genomic_DNA"/>
</dbReference>
<feature type="region of interest" description="Disordered" evidence="1">
    <location>
        <begin position="1"/>
        <end position="82"/>
    </location>
</feature>
<feature type="compositionally biased region" description="Basic and acidic residues" evidence="1">
    <location>
        <begin position="1"/>
        <end position="19"/>
    </location>
</feature>
<feature type="non-terminal residue" evidence="2">
    <location>
        <position position="1"/>
    </location>
</feature>
<dbReference type="EC" id="1.17.4.1" evidence="2"/>
<feature type="non-terminal residue" evidence="2">
    <location>
        <position position="82"/>
    </location>
</feature>
<dbReference type="GO" id="GO:0004748">
    <property type="term" value="F:ribonucleoside-diphosphate reductase activity, thioredoxin disulfide as acceptor"/>
    <property type="evidence" value="ECO:0007669"/>
    <property type="project" value="UniProtKB-EC"/>
</dbReference>